<dbReference type="SUPFAM" id="SSF53474">
    <property type="entry name" value="alpha/beta-Hydrolases"/>
    <property type="match status" value="1"/>
</dbReference>
<dbReference type="InterPro" id="IPR053145">
    <property type="entry name" value="AB_hydrolase_Est10"/>
</dbReference>
<dbReference type="PANTHER" id="PTHR43265">
    <property type="entry name" value="ESTERASE ESTD"/>
    <property type="match status" value="1"/>
</dbReference>
<evidence type="ECO:0000313" key="2">
    <source>
        <dbReference type="EMBL" id="ABV40579.1"/>
    </source>
</evidence>
<dbReference type="GO" id="GO:0052689">
    <property type="term" value="F:carboxylic ester hydrolase activity"/>
    <property type="evidence" value="ECO:0007669"/>
    <property type="project" value="TreeGrafter"/>
</dbReference>
<name>A8GBT9_SERP5</name>
<keyword evidence="2" id="KW-0378">Hydrolase</keyword>
<proteinExistence type="predicted"/>
<dbReference type="EMBL" id="CP000826">
    <property type="protein sequence ID" value="ABV40579.1"/>
    <property type="molecule type" value="Genomic_DNA"/>
</dbReference>
<dbReference type="STRING" id="399741.Spro_1475"/>
<evidence type="ECO:0000259" key="1">
    <source>
        <dbReference type="Pfam" id="PF02129"/>
    </source>
</evidence>
<dbReference type="eggNOG" id="COG1073">
    <property type="taxonomic scope" value="Bacteria"/>
</dbReference>
<sequence precursor="true">MKKIVVSLLALFVVALGWVLNVNDYQYVTEPVRLAAGGNSLAGTLVLPKNMQGKPGGIVFVHGDGPANASRDEAYYSIWESMAEQGYAVLSFDKPGVGGSSGNWLHQTMNDRAKETADIIDWARKDGRFNPQCVGLWGASQAGWVMPEVARLRPDIVFTLVMSPAINWLTQGQYNTRAEMEAAGIDEQRIQEREAQGRRVLSLLKQPDGYTQYRREYGAAAALSADRWQFIRANMASDATAGLSHYKTPVHLMVGGRDINVDANETERVYRQVISADLLTVMRIEQADHAMVKPLFVRYPLLINIVGLFAPRSIQYDAYLQDVAAFLAAHPCTPQ</sequence>
<dbReference type="Gene3D" id="3.40.50.1820">
    <property type="entry name" value="alpha/beta hydrolase"/>
    <property type="match status" value="1"/>
</dbReference>
<protein>
    <submittedName>
        <fullName evidence="2">Hydrolase family protein</fullName>
    </submittedName>
</protein>
<accession>A8GBT9</accession>
<dbReference type="AlphaFoldDB" id="A8GBT9"/>
<feature type="domain" description="Xaa-Pro dipeptidyl-peptidase-like" evidence="1">
    <location>
        <begin position="68"/>
        <end position="290"/>
    </location>
</feature>
<dbReference type="KEGG" id="spe:Spro_1475"/>
<dbReference type="PANTHER" id="PTHR43265:SF1">
    <property type="entry name" value="ESTERASE ESTD"/>
    <property type="match status" value="1"/>
</dbReference>
<gene>
    <name evidence="2" type="ordered locus">Spro_1475</name>
</gene>
<dbReference type="HOGENOM" id="CLU_046683_0_0_6"/>
<reference evidence="2" key="1">
    <citation type="submission" date="2007-09" db="EMBL/GenBank/DDBJ databases">
        <title>Complete sequence of chromosome of Serratia proteamaculans 568.</title>
        <authorList>
            <consortium name="US DOE Joint Genome Institute"/>
            <person name="Copeland A."/>
            <person name="Lucas S."/>
            <person name="Lapidus A."/>
            <person name="Barry K."/>
            <person name="Glavina del Rio T."/>
            <person name="Dalin E."/>
            <person name="Tice H."/>
            <person name="Pitluck S."/>
            <person name="Chain P."/>
            <person name="Malfatti S."/>
            <person name="Shin M."/>
            <person name="Vergez L."/>
            <person name="Schmutz J."/>
            <person name="Larimer F."/>
            <person name="Land M."/>
            <person name="Hauser L."/>
            <person name="Kyrpides N."/>
            <person name="Kim E."/>
            <person name="Taghavi S."/>
            <person name="Newman L."/>
            <person name="Vangronsveld J."/>
            <person name="van der Lelie D."/>
            <person name="Richardson P."/>
        </authorList>
    </citation>
    <scope>NUCLEOTIDE SEQUENCE [LARGE SCALE GENOMIC DNA]</scope>
    <source>
        <strain evidence="2">568</strain>
    </source>
</reference>
<dbReference type="InterPro" id="IPR000383">
    <property type="entry name" value="Xaa-Pro-like_dom"/>
</dbReference>
<dbReference type="Pfam" id="PF02129">
    <property type="entry name" value="Peptidase_S15"/>
    <property type="match status" value="1"/>
</dbReference>
<dbReference type="OrthoDB" id="9765647at2"/>
<dbReference type="InterPro" id="IPR029058">
    <property type="entry name" value="AB_hydrolase_fold"/>
</dbReference>
<organism evidence="2">
    <name type="scientific">Serratia proteamaculans (strain 568)</name>
    <dbReference type="NCBI Taxonomy" id="399741"/>
    <lineage>
        <taxon>Bacteria</taxon>
        <taxon>Pseudomonadati</taxon>
        <taxon>Pseudomonadota</taxon>
        <taxon>Gammaproteobacteria</taxon>
        <taxon>Enterobacterales</taxon>
        <taxon>Yersiniaceae</taxon>
        <taxon>Serratia</taxon>
    </lineage>
</organism>